<dbReference type="AlphaFoldDB" id="A0A699XD55"/>
<proteinExistence type="predicted"/>
<dbReference type="InterPro" id="IPR025743">
    <property type="entry name" value="TssM1_N"/>
</dbReference>
<dbReference type="PANTHER" id="PTHR36153">
    <property type="entry name" value="INNER MEMBRANE PROTEIN-RELATED"/>
    <property type="match status" value="1"/>
</dbReference>
<reference evidence="2" key="1">
    <citation type="journal article" date="2019" name="Sci. Rep.">
        <title>Draft genome of Tanacetum cinerariifolium, the natural source of mosquito coil.</title>
        <authorList>
            <person name="Yamashiro T."/>
            <person name="Shiraishi A."/>
            <person name="Satake H."/>
            <person name="Nakayama K."/>
        </authorList>
    </citation>
    <scope>NUCLEOTIDE SEQUENCE</scope>
</reference>
<comment type="caution">
    <text evidence="2">The sequence shown here is derived from an EMBL/GenBank/DDBJ whole genome shotgun (WGS) entry which is preliminary data.</text>
</comment>
<organism evidence="2">
    <name type="scientific">Tanacetum cinerariifolium</name>
    <name type="common">Dalmatian daisy</name>
    <name type="synonym">Chrysanthemum cinerariifolium</name>
    <dbReference type="NCBI Taxonomy" id="118510"/>
    <lineage>
        <taxon>Eukaryota</taxon>
        <taxon>Viridiplantae</taxon>
        <taxon>Streptophyta</taxon>
        <taxon>Embryophyta</taxon>
        <taxon>Tracheophyta</taxon>
        <taxon>Spermatophyta</taxon>
        <taxon>Magnoliopsida</taxon>
        <taxon>eudicotyledons</taxon>
        <taxon>Gunneridae</taxon>
        <taxon>Pentapetalae</taxon>
        <taxon>asterids</taxon>
        <taxon>campanulids</taxon>
        <taxon>Asterales</taxon>
        <taxon>Asteraceae</taxon>
        <taxon>Asteroideae</taxon>
        <taxon>Anthemideae</taxon>
        <taxon>Anthemidinae</taxon>
        <taxon>Tanacetum</taxon>
    </lineage>
</organism>
<dbReference type="Pfam" id="PF14331">
    <property type="entry name" value="IcmF-related_N"/>
    <property type="match status" value="1"/>
</dbReference>
<dbReference type="EMBL" id="BKCJ011845250">
    <property type="protein sequence ID" value="GFD57815.1"/>
    <property type="molecule type" value="Genomic_DNA"/>
</dbReference>
<evidence type="ECO:0000313" key="2">
    <source>
        <dbReference type="EMBL" id="GFD57815.1"/>
    </source>
</evidence>
<feature type="domain" description="Type VI secretion system component TssM1 N-terminal" evidence="1">
    <location>
        <begin position="1"/>
        <end position="83"/>
    </location>
</feature>
<sequence>IAISLSDLLLDSEAERAAHAVAIRARIQELYSQLGVRFPIYVMLTKLDLVPGFMEFFDALSKEERAQVWGMTFALDDGKQNDGKHA</sequence>
<feature type="non-terminal residue" evidence="2">
    <location>
        <position position="1"/>
    </location>
</feature>
<dbReference type="InterPro" id="IPR053156">
    <property type="entry name" value="T6SS_TssM-like"/>
</dbReference>
<protein>
    <recommendedName>
        <fullName evidence="1">Type VI secretion system component TssM1 N-terminal domain-containing protein</fullName>
    </recommendedName>
</protein>
<name>A0A699XD55_TANCI</name>
<accession>A0A699XD55</accession>
<evidence type="ECO:0000259" key="1">
    <source>
        <dbReference type="Pfam" id="PF14331"/>
    </source>
</evidence>
<gene>
    <name evidence="2" type="ORF">Tci_929784</name>
</gene>
<dbReference type="PANTHER" id="PTHR36153:SF1">
    <property type="entry name" value="TYPE VI SECRETION SYSTEM COMPONENT TSSM1"/>
    <property type="match status" value="1"/>
</dbReference>
<feature type="non-terminal residue" evidence="2">
    <location>
        <position position="86"/>
    </location>
</feature>